<evidence type="ECO:0000256" key="2">
    <source>
        <dbReference type="SAM" id="MobiDB-lite"/>
    </source>
</evidence>
<evidence type="ECO:0000313" key="5">
    <source>
        <dbReference type="EMBL" id="AGW11956.1"/>
    </source>
</evidence>
<dbReference type="Pfam" id="PF02481">
    <property type="entry name" value="DNA_processg_A"/>
    <property type="match status" value="1"/>
</dbReference>
<dbReference type="PANTHER" id="PTHR43022:SF1">
    <property type="entry name" value="PROTEIN SMF"/>
    <property type="match status" value="1"/>
</dbReference>
<dbReference type="STRING" id="1121448.DGI_0014"/>
<proteinExistence type="inferred from homology"/>
<feature type="compositionally biased region" description="Pro residues" evidence="2">
    <location>
        <begin position="349"/>
        <end position="363"/>
    </location>
</feature>
<evidence type="ECO:0000256" key="1">
    <source>
        <dbReference type="ARBA" id="ARBA00006525"/>
    </source>
</evidence>
<dbReference type="PATRIC" id="fig|1121448.10.peg.14"/>
<feature type="domain" description="Smf/DprA SLOG" evidence="3">
    <location>
        <begin position="98"/>
        <end position="306"/>
    </location>
</feature>
<dbReference type="EMBL" id="CP006585">
    <property type="protein sequence ID" value="AGW11956.1"/>
    <property type="molecule type" value="Genomic_DNA"/>
</dbReference>
<accession>T2G734</accession>
<name>T2G734_MEGG1</name>
<dbReference type="Pfam" id="PF17782">
    <property type="entry name" value="WHD_DprA"/>
    <property type="match status" value="1"/>
</dbReference>
<comment type="similarity">
    <text evidence="1">Belongs to the DprA/Smf family.</text>
</comment>
<dbReference type="GO" id="GO:0009294">
    <property type="term" value="P:DNA-mediated transformation"/>
    <property type="evidence" value="ECO:0007669"/>
    <property type="project" value="InterPro"/>
</dbReference>
<dbReference type="InterPro" id="IPR003488">
    <property type="entry name" value="DprA"/>
</dbReference>
<gene>
    <name evidence="5" type="ORF">DGI_0014</name>
</gene>
<keyword evidence="6" id="KW-1185">Reference proteome</keyword>
<reference evidence="6" key="2">
    <citation type="submission" date="2013-07" db="EMBL/GenBank/DDBJ databases">
        <authorList>
            <person name="Morais-Silva F.O."/>
            <person name="Rezende A.M."/>
            <person name="Pimentel C."/>
            <person name="Resende D.M."/>
            <person name="Santos C.I."/>
            <person name="Clemente C."/>
            <person name="de Oliveira L.M."/>
            <person name="da Silva S.M."/>
            <person name="Costa D.A."/>
            <person name="Varela-Raposo A."/>
            <person name="Horacio E.C.A."/>
            <person name="Matos M."/>
            <person name="Flores O."/>
            <person name="Ruiz J.C."/>
            <person name="Rodrigues-Pousada C."/>
        </authorList>
    </citation>
    <scope>NUCLEOTIDE SEQUENCE [LARGE SCALE GENOMIC DNA]</scope>
    <source>
        <strain evidence="6">ATCC 19364 / DSM 1382 / NCIMB 9332 / VKM B-1759</strain>
    </source>
</reference>
<dbReference type="InterPro" id="IPR041614">
    <property type="entry name" value="DprA_WH"/>
</dbReference>
<evidence type="ECO:0000259" key="4">
    <source>
        <dbReference type="Pfam" id="PF17782"/>
    </source>
</evidence>
<reference evidence="5 6" key="1">
    <citation type="journal article" date="2013" name="J. Bacteriol.">
        <title>Roles of HynAB and Ech, the only two hydrogenases found in the model sulfate reducer Desulfovibrio gigas.</title>
        <authorList>
            <person name="Morais-Silva F.O."/>
            <person name="Santos C.I."/>
            <person name="Rodrigues R."/>
            <person name="Pereira I.A."/>
            <person name="Rodrigues-Pousada C."/>
        </authorList>
    </citation>
    <scope>NUCLEOTIDE SEQUENCE [LARGE SCALE GENOMIC DNA]</scope>
    <source>
        <strain evidence="6">ATCC 19364 / DSM 1382 / NCIMB 9332 / VKM B-1759</strain>
    </source>
</reference>
<evidence type="ECO:0000259" key="3">
    <source>
        <dbReference type="Pfam" id="PF02481"/>
    </source>
</evidence>
<evidence type="ECO:0000313" key="6">
    <source>
        <dbReference type="Proteomes" id="UP000016587"/>
    </source>
</evidence>
<dbReference type="PANTHER" id="PTHR43022">
    <property type="entry name" value="PROTEIN SMF"/>
    <property type="match status" value="1"/>
</dbReference>
<dbReference type="Proteomes" id="UP000016587">
    <property type="component" value="Chromosome"/>
</dbReference>
<dbReference type="SUPFAM" id="SSF102405">
    <property type="entry name" value="MCP/YpsA-like"/>
    <property type="match status" value="1"/>
</dbReference>
<feature type="domain" description="DprA winged helix" evidence="4">
    <location>
        <begin position="372"/>
        <end position="428"/>
    </location>
</feature>
<protein>
    <submittedName>
        <fullName evidence="5">Putative DNA protecting protein DprA</fullName>
    </submittedName>
</protein>
<dbReference type="eggNOG" id="COG0758">
    <property type="taxonomic scope" value="Bacteria"/>
</dbReference>
<feature type="compositionally biased region" description="Low complexity" evidence="2">
    <location>
        <begin position="335"/>
        <end position="348"/>
    </location>
</feature>
<dbReference type="NCBIfam" id="TIGR00732">
    <property type="entry name" value="dprA"/>
    <property type="match status" value="1"/>
</dbReference>
<dbReference type="InterPro" id="IPR036388">
    <property type="entry name" value="WH-like_DNA-bd_sf"/>
</dbReference>
<organism evidence="5 6">
    <name type="scientific">Megalodesulfovibrio gigas (strain ATCC 19364 / DSM 1382 / NCIMB 9332 / VKM B-1759)</name>
    <name type="common">Desulfovibrio gigas</name>
    <dbReference type="NCBI Taxonomy" id="1121448"/>
    <lineage>
        <taxon>Bacteria</taxon>
        <taxon>Pseudomonadati</taxon>
        <taxon>Thermodesulfobacteriota</taxon>
        <taxon>Desulfovibrionia</taxon>
        <taxon>Desulfovibrionales</taxon>
        <taxon>Desulfovibrionaceae</taxon>
        <taxon>Megalodesulfovibrio</taxon>
    </lineage>
</organism>
<sequence length="436" mass="46585">MAGVAEAPEEYGAYGKPVDPRYEFWACLALKHTPGIGPRTWKRLLEAHGSAWQAVSQVQTWEERRLATARVVQGFRDALWRPQAEEEWRQAAEGGRHVLLWSHPRYPQRLRQIADPPLFLYYVGDLTLLDSICVAVVGARKCSDYGRSMAVRLAGGLARCGVAVVSGMAYGIDRHAHLAALQEVGSSIAVLGAGLDSGYPAGNTDVRQQLEVRGLVLSELAPRAVPEPHQFPLRNRIVSGLSLAVVVAEASERSGGLITAARALEQNREVMAVPGQADWPSYVGCLRLINDGARAVATAEDVLRELAPHLTEQVAHAARVATAFVPASVSASAPASVSASSASGRPRVPSLPAPTTAPAPVPATAPVPGLALPPDLEDDERNVWEVLPEQGTRHIDDVCQLLGWEAGRVSRALVGLELAGAARQLPGMRYVRGDGS</sequence>
<dbReference type="Gene3D" id="3.40.50.450">
    <property type="match status" value="1"/>
</dbReference>
<dbReference type="Gene3D" id="1.10.10.10">
    <property type="entry name" value="Winged helix-like DNA-binding domain superfamily/Winged helix DNA-binding domain"/>
    <property type="match status" value="1"/>
</dbReference>
<dbReference type="HOGENOM" id="CLU_029601_1_1_7"/>
<dbReference type="KEGG" id="dgg:DGI_0014"/>
<dbReference type="InterPro" id="IPR057666">
    <property type="entry name" value="DrpA_SLOG"/>
</dbReference>
<dbReference type="AlphaFoldDB" id="T2G734"/>
<feature type="region of interest" description="Disordered" evidence="2">
    <location>
        <begin position="335"/>
        <end position="363"/>
    </location>
</feature>